<dbReference type="InterPro" id="IPR050340">
    <property type="entry name" value="Cytosolic_Fe-S_CAF"/>
</dbReference>
<proteinExistence type="inferred from homology"/>
<dbReference type="Proteomes" id="UP001177744">
    <property type="component" value="Unassembled WGS sequence"/>
</dbReference>
<comment type="caution">
    <text evidence="3">The sequence shown here is derived from an EMBL/GenBank/DDBJ whole genome shotgun (WGS) entry which is preliminary data.</text>
</comment>
<reference evidence="3" key="1">
    <citation type="submission" date="2023-06" db="EMBL/GenBank/DDBJ databases">
        <title>Reference genome for the Northern bat (Eptesicus nilssonii), a most northern bat species.</title>
        <authorList>
            <person name="Laine V.N."/>
            <person name="Pulliainen A.T."/>
            <person name="Lilley T.M."/>
        </authorList>
    </citation>
    <scope>NUCLEOTIDE SEQUENCE</scope>
    <source>
        <strain evidence="3">BLF_Eptnil</strain>
        <tissue evidence="3">Kidney</tissue>
    </source>
</reference>
<dbReference type="SUPFAM" id="SSF53920">
    <property type="entry name" value="Fe-only hydrogenase"/>
    <property type="match status" value="1"/>
</dbReference>
<dbReference type="Pfam" id="PF02906">
    <property type="entry name" value="Fe_hyd_lg_C"/>
    <property type="match status" value="1"/>
</dbReference>
<dbReference type="InterPro" id="IPR009016">
    <property type="entry name" value="Fe_hydrogenase"/>
</dbReference>
<feature type="domain" description="Iron hydrogenase large subunit C-terminal" evidence="2">
    <location>
        <begin position="44"/>
        <end position="107"/>
    </location>
</feature>
<dbReference type="AlphaFoldDB" id="A0AA40I663"/>
<keyword evidence="4" id="KW-1185">Reference proteome</keyword>
<dbReference type="InterPro" id="IPR004108">
    <property type="entry name" value="Fe_hydrogenase_lsu_C"/>
</dbReference>
<accession>A0AA40I663</accession>
<evidence type="ECO:0000256" key="1">
    <source>
        <dbReference type="ARBA" id="ARBA00006596"/>
    </source>
</evidence>
<name>A0AA40I663_CNENI</name>
<evidence type="ECO:0000313" key="4">
    <source>
        <dbReference type="Proteomes" id="UP001177744"/>
    </source>
</evidence>
<organism evidence="3 4">
    <name type="scientific">Cnephaeus nilssonii</name>
    <name type="common">Northern bat</name>
    <name type="synonym">Eptesicus nilssonii</name>
    <dbReference type="NCBI Taxonomy" id="3371016"/>
    <lineage>
        <taxon>Eukaryota</taxon>
        <taxon>Metazoa</taxon>
        <taxon>Chordata</taxon>
        <taxon>Craniata</taxon>
        <taxon>Vertebrata</taxon>
        <taxon>Euteleostomi</taxon>
        <taxon>Mammalia</taxon>
        <taxon>Eutheria</taxon>
        <taxon>Laurasiatheria</taxon>
        <taxon>Chiroptera</taxon>
        <taxon>Yangochiroptera</taxon>
        <taxon>Vespertilionidae</taxon>
        <taxon>Cnephaeus</taxon>
    </lineage>
</organism>
<dbReference type="PANTHER" id="PTHR11615">
    <property type="entry name" value="NITRATE, FORMATE, IRON DEHYDROGENASE"/>
    <property type="match status" value="1"/>
</dbReference>
<evidence type="ECO:0000259" key="2">
    <source>
        <dbReference type="Pfam" id="PF02906"/>
    </source>
</evidence>
<dbReference type="EMBL" id="JAULJE010000004">
    <property type="protein sequence ID" value="KAK1343659.1"/>
    <property type="molecule type" value="Genomic_DNA"/>
</dbReference>
<evidence type="ECO:0000313" key="3">
    <source>
        <dbReference type="EMBL" id="KAK1343659.1"/>
    </source>
</evidence>
<gene>
    <name evidence="3" type="ORF">QTO34_014212</name>
</gene>
<dbReference type="Gene3D" id="3.40.950.10">
    <property type="entry name" value="Fe-only Hydrogenase (Larger Subunit), Chain L, domain 3"/>
    <property type="match status" value="1"/>
</dbReference>
<comment type="similarity">
    <text evidence="1">Belongs to the NARF family.</text>
</comment>
<sequence>MDQCLWDDPDCAVGLLELCLGHCGHFPSLDTPQGRKDTASSSRGDQSILESQKEFVHRYCQHHEEEPQLPMLTSACPGWDQYAEHVLVTHHPHLCKAKSPQQIMGSLDYFNRWKNLSPRQDFPYHCGPVL</sequence>
<protein>
    <recommendedName>
        <fullName evidence="2">Iron hydrogenase large subunit C-terminal domain-containing protein</fullName>
    </recommendedName>
</protein>